<gene>
    <name evidence="1" type="ORF">METZ01_LOCUS239108</name>
</gene>
<organism evidence="1">
    <name type="scientific">marine metagenome</name>
    <dbReference type="NCBI Taxonomy" id="408172"/>
    <lineage>
        <taxon>unclassified sequences</taxon>
        <taxon>metagenomes</taxon>
        <taxon>ecological metagenomes</taxon>
    </lineage>
</organism>
<dbReference type="EMBL" id="UINC01061071">
    <property type="protein sequence ID" value="SVB86254.1"/>
    <property type="molecule type" value="Genomic_DNA"/>
</dbReference>
<proteinExistence type="predicted"/>
<accession>A0A382HG05</accession>
<protein>
    <recommendedName>
        <fullName evidence="2">Gfo/Idh/MocA-like oxidoreductase bacterial type C-terminal domain-containing protein</fullName>
    </recommendedName>
</protein>
<evidence type="ECO:0000313" key="1">
    <source>
        <dbReference type="EMBL" id="SVB86254.1"/>
    </source>
</evidence>
<feature type="non-terminal residue" evidence="1">
    <location>
        <position position="1"/>
    </location>
</feature>
<reference evidence="1" key="1">
    <citation type="submission" date="2018-05" db="EMBL/GenBank/DDBJ databases">
        <authorList>
            <person name="Lanie J.A."/>
            <person name="Ng W.-L."/>
            <person name="Kazmierczak K.M."/>
            <person name="Andrzejewski T.M."/>
            <person name="Davidsen T.M."/>
            <person name="Wayne K.J."/>
            <person name="Tettelin H."/>
            <person name="Glass J.I."/>
            <person name="Rusch D."/>
            <person name="Podicherti R."/>
            <person name="Tsui H.-C.T."/>
            <person name="Winkler M.E."/>
        </authorList>
    </citation>
    <scope>NUCLEOTIDE SEQUENCE</scope>
</reference>
<dbReference type="Gene3D" id="3.30.360.10">
    <property type="entry name" value="Dihydrodipicolinate Reductase, domain 2"/>
    <property type="match status" value="1"/>
</dbReference>
<name>A0A382HG05_9ZZZZ</name>
<sequence length="124" mass="14107">SVHGFVVKADSESTQYKDRLESGIINQQYPIYTYSPGSKQIDGITSATSRYFANKGLLYTYREGKRVDTTHLHVKDWLDAIRNGGQPKCNIEVALHEAVACHMATESYLQGRRMEWDPVNKKLI</sequence>
<evidence type="ECO:0008006" key="2">
    <source>
        <dbReference type="Google" id="ProtNLM"/>
    </source>
</evidence>
<dbReference type="AlphaFoldDB" id="A0A382HG05"/>